<keyword evidence="2" id="KW-0614">Plasmid</keyword>
<dbReference type="InterPro" id="IPR014044">
    <property type="entry name" value="CAP_dom"/>
</dbReference>
<dbReference type="SUPFAM" id="SSF55797">
    <property type="entry name" value="PR-1-like"/>
    <property type="match status" value="1"/>
</dbReference>
<dbReference type="EMBL" id="AP006585">
    <property type="protein sequence ID" value="BAD02115.1"/>
    <property type="molecule type" value="Genomic_DNA"/>
</dbReference>
<reference evidence="2 3" key="1">
    <citation type="journal article" date="2003" name="DNA Res.">
        <title>Structural analysis of four large plasmids harboring in a unicellular cyanobacterium, Synechocystis sp. PCC 6803.</title>
        <authorList>
            <person name="Kaneko T."/>
            <person name="Nakamura Y."/>
            <person name="Sasamoto S."/>
            <person name="Watanabe A."/>
            <person name="Kohara M."/>
            <person name="Matsumoto M."/>
            <person name="Shimpo S."/>
            <person name="Yamada M."/>
            <person name="Tabata S."/>
        </authorList>
    </citation>
    <scope>NUCLEOTIDE SEQUENCE [LARGE SCALE GENOMIC DNA]</scope>
    <source>
        <strain evidence="3">ATCC 27184 / PCC 6803 / Kazusa</strain>
    </source>
</reference>
<gene>
    <name evidence="2" type="ordered locus">slr6058</name>
</gene>
<dbReference type="PANTHER" id="PTHR31157:SF1">
    <property type="entry name" value="SCP DOMAIN-CONTAINING PROTEIN"/>
    <property type="match status" value="1"/>
</dbReference>
<dbReference type="PANTHER" id="PTHR31157">
    <property type="entry name" value="SCP DOMAIN-CONTAINING PROTEIN"/>
    <property type="match status" value="1"/>
</dbReference>
<evidence type="ECO:0000313" key="2">
    <source>
        <dbReference type="EMBL" id="BAD02115.1"/>
    </source>
</evidence>
<dbReference type="InParanoid" id="Q6YRU6"/>
<keyword evidence="3" id="KW-1185">Reference proteome</keyword>
<dbReference type="Gene3D" id="3.40.33.10">
    <property type="entry name" value="CAP"/>
    <property type="match status" value="1"/>
</dbReference>
<dbReference type="AlphaFoldDB" id="Q6YRU6"/>
<name>Q6YRU6_SYNY3</name>
<dbReference type="EnsemblBacteria" id="BAD02115">
    <property type="protein sequence ID" value="BAD02115"/>
    <property type="gene ID" value="BAD02115"/>
</dbReference>
<dbReference type="InterPro" id="IPR035940">
    <property type="entry name" value="CAP_sf"/>
</dbReference>
<accession>Q6YRU6</accession>
<dbReference type="CDD" id="cd05379">
    <property type="entry name" value="CAP_bacterial"/>
    <property type="match status" value="1"/>
</dbReference>
<organism evidence="2 3">
    <name type="scientific">Synechocystis sp. (strain ATCC 27184 / PCC 6803 / Kazusa)</name>
    <dbReference type="NCBI Taxonomy" id="1111708"/>
    <lineage>
        <taxon>Bacteria</taxon>
        <taxon>Bacillati</taxon>
        <taxon>Cyanobacteriota</taxon>
        <taxon>Cyanophyceae</taxon>
        <taxon>Synechococcales</taxon>
        <taxon>Merismopediaceae</taxon>
        <taxon>Synechocystis</taxon>
    </lineage>
</organism>
<dbReference type="Pfam" id="PF00188">
    <property type="entry name" value="CAP"/>
    <property type="match status" value="1"/>
</dbReference>
<evidence type="ECO:0000313" key="3">
    <source>
        <dbReference type="Proteomes" id="UP000001425"/>
    </source>
</evidence>
<geneLocation type="plasmid" evidence="2 3">
    <name>pSYSX</name>
</geneLocation>
<dbReference type="Proteomes" id="UP000001425">
    <property type="component" value="Plasmid pSYSX"/>
</dbReference>
<dbReference type="KEGG" id="syn:slr6058"/>
<sequence>MRRYRYRSPKSKQITTGVFVVVAMILFQGKDSLYYHNGNGGDDWKIGSPQTHVFNAHQTRSLEDLQIQALTLVNRDRQLNNLPLLVADPLITKTAQGHAEDMAKRNFYGHDTPEGKSPTDRYQALGGKGGVGENIVVLPGSPYFSLNYGLVERFQKSWMYSEGHRKNLLTPNYTKFGYGIATNPRTAKVYAVQNFQ</sequence>
<protein>
    <submittedName>
        <fullName evidence="2">Slr6058 protein</fullName>
    </submittedName>
</protein>
<dbReference type="PhylomeDB" id="Q6YRU6"/>
<proteinExistence type="predicted"/>
<evidence type="ECO:0000259" key="1">
    <source>
        <dbReference type="Pfam" id="PF00188"/>
    </source>
</evidence>
<feature type="domain" description="SCP" evidence="1">
    <location>
        <begin position="70"/>
        <end position="195"/>
    </location>
</feature>